<dbReference type="AlphaFoldDB" id="A0AAV4SFQ1"/>
<accession>A0AAV4SFQ1</accession>
<comment type="caution">
    <text evidence="1">The sequence shown here is derived from an EMBL/GenBank/DDBJ whole genome shotgun (WGS) entry which is preliminary data.</text>
</comment>
<name>A0AAV4SFQ1_CAEEX</name>
<dbReference type="EMBL" id="BPLR01009393">
    <property type="protein sequence ID" value="GIY31571.1"/>
    <property type="molecule type" value="Genomic_DNA"/>
</dbReference>
<evidence type="ECO:0000313" key="2">
    <source>
        <dbReference type="Proteomes" id="UP001054945"/>
    </source>
</evidence>
<evidence type="ECO:0000313" key="1">
    <source>
        <dbReference type="EMBL" id="GIY31571.1"/>
    </source>
</evidence>
<keyword evidence="2" id="KW-1185">Reference proteome</keyword>
<sequence length="114" mass="12786">MECKGLSTKLIVRLDTVELKNLIPLQYELSPQKCHKPKVLSLGKSGSGLGVDPTHKTCNPFDALRVSLVYSISRRQMRPHFNASFQLSKQGTSHRYLSFLAPRQKEDNTSSGNQ</sequence>
<reference evidence="1 2" key="1">
    <citation type="submission" date="2021-06" db="EMBL/GenBank/DDBJ databases">
        <title>Caerostris extrusa draft genome.</title>
        <authorList>
            <person name="Kono N."/>
            <person name="Arakawa K."/>
        </authorList>
    </citation>
    <scope>NUCLEOTIDE SEQUENCE [LARGE SCALE GENOMIC DNA]</scope>
</reference>
<proteinExistence type="predicted"/>
<dbReference type="Proteomes" id="UP001054945">
    <property type="component" value="Unassembled WGS sequence"/>
</dbReference>
<gene>
    <name evidence="1" type="ORF">CEXT_83131</name>
</gene>
<protein>
    <submittedName>
        <fullName evidence="1">Uncharacterized protein</fullName>
    </submittedName>
</protein>
<organism evidence="1 2">
    <name type="scientific">Caerostris extrusa</name>
    <name type="common">Bark spider</name>
    <name type="synonym">Caerostris bankana</name>
    <dbReference type="NCBI Taxonomy" id="172846"/>
    <lineage>
        <taxon>Eukaryota</taxon>
        <taxon>Metazoa</taxon>
        <taxon>Ecdysozoa</taxon>
        <taxon>Arthropoda</taxon>
        <taxon>Chelicerata</taxon>
        <taxon>Arachnida</taxon>
        <taxon>Araneae</taxon>
        <taxon>Araneomorphae</taxon>
        <taxon>Entelegynae</taxon>
        <taxon>Araneoidea</taxon>
        <taxon>Araneidae</taxon>
        <taxon>Caerostris</taxon>
    </lineage>
</organism>